<evidence type="ECO:0000313" key="2">
    <source>
        <dbReference type="Proteomes" id="UP000663090"/>
    </source>
</evidence>
<dbReference type="Proteomes" id="UP000663090">
    <property type="component" value="Chromosome"/>
</dbReference>
<dbReference type="EMBL" id="CP071091">
    <property type="protein sequence ID" value="QSQ12787.1"/>
    <property type="molecule type" value="Genomic_DNA"/>
</dbReference>
<keyword evidence="2" id="KW-1185">Reference proteome</keyword>
<sequence>MPSLIPEGALAVSFKVDLAAERRSMRSESFSRCVFSIALHSMGERGLWPVPSDSEVYRFTWLPSFSAPLMVRVERHGAVYVMHAEHLGGYPSWVDAPRTRRSRLLLLSEWNEFLRKLTAFSFWPQSRRPSAPDDVVYGDGAEWLLEGGQHGRYKAYLVWSPAAVGEAGAFREACLYLVKLSGLAIPPTDFY</sequence>
<proteinExistence type="predicted"/>
<protein>
    <submittedName>
        <fullName evidence="1">Uncharacterized protein</fullName>
    </submittedName>
</protein>
<gene>
    <name evidence="1" type="ORF">JY572_31235</name>
</gene>
<organism evidence="1 2">
    <name type="scientific">Myxococcus landrumensis</name>
    <dbReference type="NCBI Taxonomy" id="2813577"/>
    <lineage>
        <taxon>Bacteria</taxon>
        <taxon>Pseudomonadati</taxon>
        <taxon>Myxococcota</taxon>
        <taxon>Myxococcia</taxon>
        <taxon>Myxococcales</taxon>
        <taxon>Cystobacterineae</taxon>
        <taxon>Myxococcaceae</taxon>
        <taxon>Myxococcus</taxon>
    </lineage>
</organism>
<reference evidence="1 2" key="1">
    <citation type="submission" date="2021-02" db="EMBL/GenBank/DDBJ databases">
        <title>De Novo genome assembly of isolated myxobacteria.</title>
        <authorList>
            <person name="Stevens D.C."/>
        </authorList>
    </citation>
    <scope>NUCLEOTIDE SEQUENCE [LARGE SCALE GENOMIC DNA]</scope>
    <source>
        <strain evidence="1 2">SCHIC003</strain>
    </source>
</reference>
<accession>A0ABX7N522</accession>
<name>A0ABX7N522_9BACT</name>
<evidence type="ECO:0000313" key="1">
    <source>
        <dbReference type="EMBL" id="QSQ12787.1"/>
    </source>
</evidence>
<dbReference type="RefSeq" id="WP_206714502.1">
    <property type="nucleotide sequence ID" value="NZ_CP071091.1"/>
</dbReference>